<evidence type="ECO:0000313" key="2">
    <source>
        <dbReference type="EMBL" id="ACZ09725.1"/>
    </source>
</evidence>
<dbReference type="Proteomes" id="UP000000845">
    <property type="component" value="Chromosome"/>
</dbReference>
<reference evidence="2 3" key="2">
    <citation type="journal article" date="2010" name="Stand. Genomic Sci.">
        <title>Complete genome sequence of Sebaldella termitidis type strain (NCTC 11300).</title>
        <authorList>
            <person name="Harmon-Smith M."/>
            <person name="Celia L."/>
            <person name="Chertkov O."/>
            <person name="Lapidus A."/>
            <person name="Copeland A."/>
            <person name="Glavina Del Rio T."/>
            <person name="Nolan M."/>
            <person name="Lucas S."/>
            <person name="Tice H."/>
            <person name="Cheng J.F."/>
            <person name="Han C."/>
            <person name="Detter J.C."/>
            <person name="Bruce D."/>
            <person name="Goodwin L."/>
            <person name="Pitluck S."/>
            <person name="Pati A."/>
            <person name="Liolios K."/>
            <person name="Ivanova N."/>
            <person name="Mavromatis K."/>
            <person name="Mikhailova N."/>
            <person name="Chen A."/>
            <person name="Palaniappan K."/>
            <person name="Land M."/>
            <person name="Hauser L."/>
            <person name="Chang Y.J."/>
            <person name="Jeffries C.D."/>
            <person name="Brettin T."/>
            <person name="Goker M."/>
            <person name="Beck B."/>
            <person name="Bristow J."/>
            <person name="Eisen J.A."/>
            <person name="Markowitz V."/>
            <person name="Hugenholtz P."/>
            <person name="Kyrpides N.C."/>
            <person name="Klenk H.P."/>
            <person name="Chen F."/>
        </authorList>
    </citation>
    <scope>NUCLEOTIDE SEQUENCE [LARGE SCALE GENOMIC DNA]</scope>
    <source>
        <strain evidence="2">ATCC 33386</strain>
        <strain evidence="3">ATCC 33386 / NCTC 11300</strain>
    </source>
</reference>
<dbReference type="STRING" id="526218.Sterm_0805"/>
<evidence type="ECO:0000313" key="1">
    <source>
        <dbReference type="EMBL" id="ACZ07677.1"/>
    </source>
</evidence>
<keyword evidence="3" id="KW-1185">Reference proteome</keyword>
<name>D1ANC1_SEBTE</name>
<dbReference type="KEGG" id="str:Sterm_2881"/>
<dbReference type="KEGG" id="str:Sterm_0805"/>
<dbReference type="AlphaFoldDB" id="D1ANC1"/>
<dbReference type="HOGENOM" id="CLU_2809988_0_0_0"/>
<dbReference type="EMBL" id="CP001739">
    <property type="protein sequence ID" value="ACZ07677.1"/>
    <property type="molecule type" value="Genomic_DNA"/>
</dbReference>
<gene>
    <name evidence="1" type="ordered locus">Sterm_0805</name>
    <name evidence="2" type="ordered locus">Sterm_2881</name>
</gene>
<dbReference type="EMBL" id="CP001739">
    <property type="protein sequence ID" value="ACZ09725.1"/>
    <property type="molecule type" value="Genomic_DNA"/>
</dbReference>
<sequence length="67" mass="8041">MGILLDKLNIKELSDTKLRDEILRAEEQIKILKLTEKEYQGYLRMLEAEREKRAIEQNKKINGYGRY</sequence>
<proteinExistence type="predicted"/>
<accession>D1ANC1</accession>
<evidence type="ECO:0000313" key="3">
    <source>
        <dbReference type="Proteomes" id="UP000000845"/>
    </source>
</evidence>
<reference evidence="3" key="1">
    <citation type="submission" date="2009-09" db="EMBL/GenBank/DDBJ databases">
        <title>The complete chromosome of Sebaldella termitidis ATCC 33386.</title>
        <authorList>
            <consortium name="US DOE Joint Genome Institute (JGI-PGF)"/>
            <person name="Lucas S."/>
            <person name="Copeland A."/>
            <person name="Lapidus A."/>
            <person name="Glavina del Rio T."/>
            <person name="Dalin E."/>
            <person name="Tice H."/>
            <person name="Bruce D."/>
            <person name="Goodwin L."/>
            <person name="Pitluck S."/>
            <person name="Kyrpides N."/>
            <person name="Mavromatis K."/>
            <person name="Ivanova N."/>
            <person name="Mikhailova N."/>
            <person name="Sims D."/>
            <person name="Meincke L."/>
            <person name="Brettin T."/>
            <person name="Detter J.C."/>
            <person name="Han C."/>
            <person name="Larimer F."/>
            <person name="Land M."/>
            <person name="Hauser L."/>
            <person name="Markowitz V."/>
            <person name="Cheng J.F."/>
            <person name="Hugenholtz P."/>
            <person name="Woyke T."/>
            <person name="Wu D."/>
            <person name="Eisen J.A."/>
        </authorList>
    </citation>
    <scope>NUCLEOTIDE SEQUENCE [LARGE SCALE GENOMIC DNA]</scope>
    <source>
        <strain evidence="3">ATCC 33386 / NCTC 11300</strain>
    </source>
</reference>
<organism evidence="2 3">
    <name type="scientific">Sebaldella termitidis (strain ATCC 33386 / NCTC 11300)</name>
    <dbReference type="NCBI Taxonomy" id="526218"/>
    <lineage>
        <taxon>Bacteria</taxon>
        <taxon>Fusobacteriati</taxon>
        <taxon>Fusobacteriota</taxon>
        <taxon>Fusobacteriia</taxon>
        <taxon>Fusobacteriales</taxon>
        <taxon>Leptotrichiaceae</taxon>
        <taxon>Sebaldella</taxon>
    </lineage>
</organism>
<dbReference type="RefSeq" id="WP_012860273.1">
    <property type="nucleotide sequence ID" value="NC_013517.1"/>
</dbReference>
<protein>
    <submittedName>
        <fullName evidence="2">Uncharacterized protein</fullName>
    </submittedName>
</protein>